<proteinExistence type="inferred from homology"/>
<comment type="cofactor">
    <cofactor evidence="1">
        <name>FAD</name>
        <dbReference type="ChEBI" id="CHEBI:57692"/>
    </cofactor>
</comment>
<dbReference type="PRINTS" id="PR00368">
    <property type="entry name" value="FADPNR"/>
</dbReference>
<dbReference type="GeneID" id="88766868"/>
<dbReference type="AlphaFoldDB" id="G5J771"/>
<dbReference type="PANTHER" id="PTHR42913">
    <property type="entry name" value="APOPTOSIS-INDUCING FACTOR 1"/>
    <property type="match status" value="1"/>
</dbReference>
<dbReference type="EC" id="1.6.99.3" evidence="7"/>
<keyword evidence="4" id="KW-0274">FAD</keyword>
<dbReference type="SUPFAM" id="SSF51905">
    <property type="entry name" value="FAD/NAD(P)-binding domain"/>
    <property type="match status" value="2"/>
</dbReference>
<keyword evidence="3" id="KW-0285">Flavoprotein</keyword>
<evidence type="ECO:0000256" key="5">
    <source>
        <dbReference type="ARBA" id="ARBA00023002"/>
    </source>
</evidence>
<dbReference type="InterPro" id="IPR051169">
    <property type="entry name" value="NADH-Q_oxidoreductase"/>
</dbReference>
<name>G5J771_CROWT</name>
<gene>
    <name evidence="7" type="ORF">CWATWH0003_3312</name>
</gene>
<dbReference type="InterPro" id="IPR036188">
    <property type="entry name" value="FAD/NAD-bd_sf"/>
</dbReference>
<keyword evidence="5 7" id="KW-0560">Oxidoreductase</keyword>
<evidence type="ECO:0000256" key="3">
    <source>
        <dbReference type="ARBA" id="ARBA00022630"/>
    </source>
</evidence>
<evidence type="ECO:0000256" key="1">
    <source>
        <dbReference type="ARBA" id="ARBA00001974"/>
    </source>
</evidence>
<dbReference type="GO" id="GO:0019646">
    <property type="term" value="P:aerobic electron transport chain"/>
    <property type="evidence" value="ECO:0007669"/>
    <property type="project" value="TreeGrafter"/>
</dbReference>
<sequence>MTRTIVVGGGFVGLFTVLHLYHHKYPQSLFFIDNKDHFVFNPLLFELMTGEMTPDQVCPLYRELLKGSPITFLEDQVTQIDLLEKKVYLASDIHYDYDNLVLALGRKAGFFRVEGAQEYAFPFKTKEDAETLRQHLQQCLKKASQTEDETTRKTLLTFAIVGGGPTGIEMAGTLGDLLANWYQKLDQSAQEIRILIINRPQELLQGDINVHLREAVSQAFAKSSISIELILGASVTKVTPDSVTYEQNGQTLTIETNTTIWSAGTATNPLIENLAISPENRTKNGSLKVLPTLQLPEFPEVFAAGDCTMLSSDPLPATAQVAYQQGKAIAHNLNAMIKGHSLTPAQVKLRGSMMKLGIEKSVANIFDRFEVTGHSGHLIREGTYLQLLPTPIHDFKVTTNWIVDEIFHRHSQ</sequence>
<evidence type="ECO:0000313" key="8">
    <source>
        <dbReference type="Proteomes" id="UP000003477"/>
    </source>
</evidence>
<evidence type="ECO:0000313" key="7">
    <source>
        <dbReference type="EMBL" id="EHJ11932.1"/>
    </source>
</evidence>
<dbReference type="PANTHER" id="PTHR42913:SF3">
    <property type="entry name" value="64 KDA MITOCHONDRIAL NADH DEHYDROGENASE (EUROFUNG)"/>
    <property type="match status" value="1"/>
</dbReference>
<comment type="caution">
    <text evidence="7">The sequence shown here is derived from an EMBL/GenBank/DDBJ whole genome shotgun (WGS) entry which is preliminary data.</text>
</comment>
<dbReference type="Gene3D" id="3.50.50.100">
    <property type="match status" value="1"/>
</dbReference>
<comment type="similarity">
    <text evidence="2">Belongs to the NADH dehydrogenase family.</text>
</comment>
<dbReference type="EMBL" id="AESD01000493">
    <property type="protein sequence ID" value="EHJ11932.1"/>
    <property type="molecule type" value="Genomic_DNA"/>
</dbReference>
<evidence type="ECO:0000256" key="2">
    <source>
        <dbReference type="ARBA" id="ARBA00005272"/>
    </source>
</evidence>
<feature type="domain" description="FAD/NAD(P)-binding" evidence="6">
    <location>
        <begin position="3"/>
        <end position="326"/>
    </location>
</feature>
<dbReference type="GO" id="GO:0003955">
    <property type="term" value="F:NAD(P)H dehydrogenase (quinone) activity"/>
    <property type="evidence" value="ECO:0007669"/>
    <property type="project" value="TreeGrafter"/>
</dbReference>
<dbReference type="InterPro" id="IPR023753">
    <property type="entry name" value="FAD/NAD-binding_dom"/>
</dbReference>
<dbReference type="PATRIC" id="fig|423471.3.peg.3112"/>
<organism evidence="7 8">
    <name type="scientific">Crocosphaera watsonii WH 0003</name>
    <dbReference type="NCBI Taxonomy" id="423471"/>
    <lineage>
        <taxon>Bacteria</taxon>
        <taxon>Bacillati</taxon>
        <taxon>Cyanobacteriota</taxon>
        <taxon>Cyanophyceae</taxon>
        <taxon>Oscillatoriophycideae</taxon>
        <taxon>Chroococcales</taxon>
        <taxon>Aphanothecaceae</taxon>
        <taxon>Crocosphaera</taxon>
    </lineage>
</organism>
<protein>
    <submittedName>
        <fullName evidence="7">NADH dehydrogenase</fullName>
        <ecNumber evidence="7">1.6.99.3</ecNumber>
    </submittedName>
</protein>
<dbReference type="RefSeq" id="WP_007311389.1">
    <property type="nucleotide sequence ID" value="NZ_AESD01000493.1"/>
</dbReference>
<dbReference type="Pfam" id="PF07992">
    <property type="entry name" value="Pyr_redox_2"/>
    <property type="match status" value="1"/>
</dbReference>
<reference evidence="7 8" key="1">
    <citation type="journal article" date="2011" name="Front. Microbiol.">
        <title>Two Strains of Crocosphaera watsonii with Highly Conserved Genomes are Distinguished by Strain-Specific Features.</title>
        <authorList>
            <person name="Bench S.R."/>
            <person name="Ilikchyan I.N."/>
            <person name="Tripp H.J."/>
            <person name="Zehr J.P."/>
        </authorList>
    </citation>
    <scope>NUCLEOTIDE SEQUENCE [LARGE SCALE GENOMIC DNA]</scope>
    <source>
        <strain evidence="7 8">WH 0003</strain>
    </source>
</reference>
<evidence type="ECO:0000256" key="4">
    <source>
        <dbReference type="ARBA" id="ARBA00022827"/>
    </source>
</evidence>
<evidence type="ECO:0000259" key="6">
    <source>
        <dbReference type="Pfam" id="PF07992"/>
    </source>
</evidence>
<accession>G5J771</accession>
<dbReference type="Proteomes" id="UP000003477">
    <property type="component" value="Unassembled WGS sequence"/>
</dbReference>